<dbReference type="InterPro" id="IPR011990">
    <property type="entry name" value="TPR-like_helical_dom_sf"/>
</dbReference>
<keyword evidence="4" id="KW-1185">Reference proteome</keyword>
<evidence type="ECO:0000313" key="4">
    <source>
        <dbReference type="Proteomes" id="UP001548189"/>
    </source>
</evidence>
<dbReference type="InterPro" id="IPR000801">
    <property type="entry name" value="Esterase-like"/>
</dbReference>
<dbReference type="EMBL" id="JBEVCJ010000038">
    <property type="protein sequence ID" value="MET1257176.1"/>
    <property type="molecule type" value="Genomic_DNA"/>
</dbReference>
<keyword evidence="2 3" id="KW-0378">Hydrolase</keyword>
<dbReference type="Gene3D" id="3.40.50.1820">
    <property type="entry name" value="alpha/beta hydrolase"/>
    <property type="match status" value="1"/>
</dbReference>
<comment type="similarity">
    <text evidence="1">Belongs to the esterase D family.</text>
</comment>
<dbReference type="PANTHER" id="PTHR40841">
    <property type="entry name" value="SIDEROPHORE TRIACETYLFUSARININE C ESTERASE"/>
    <property type="match status" value="1"/>
</dbReference>
<evidence type="ECO:0000313" key="3">
    <source>
        <dbReference type="EMBL" id="MET1257176.1"/>
    </source>
</evidence>
<dbReference type="PANTHER" id="PTHR40841:SF2">
    <property type="entry name" value="SIDEROPHORE-DEGRADING ESTERASE (EUROFUNG)"/>
    <property type="match status" value="1"/>
</dbReference>
<accession>A0ABV2BZ19</accession>
<dbReference type="Gene3D" id="1.25.40.10">
    <property type="entry name" value="Tetratricopeptide repeat domain"/>
    <property type="match status" value="1"/>
</dbReference>
<dbReference type="Pfam" id="PF00756">
    <property type="entry name" value="Esterase"/>
    <property type="match status" value="1"/>
</dbReference>
<sequence length="420" mass="48822">MFRLLIVLISAFYLSVGFAATPLNYGSEYQHHSKVMQQQRRYMVSLPERYQISQLKYPTLYVIDGDFQFHHVANTARHLARMGKIPPVIVVGVANQGPQDYLKSNTWSIEESPEYGGIKQFSNYIRQELIPLIDRQYRTNQSRALAGYSLGGLFVNYEYLTPDTPFDRFIAMSPSLWFDDYRLIEDYATHFKSAESKVYAPIFLSVASEKGMGVKKLVEVFKQDAPEKLQWTFKEYPDESHFSTALPALYDGFQFLWPNFFIDVESMMAHEDYLKVFELLAEKKAGWGGAPITWLQSYTFSKYVFYSKQQDKIPQIIESAKKQFPESANLILLDLVLGHNRKQQFQQAEVLLNSVAGENRNNAKWHYLMSVAQKGLEKPQKMQKYHQKALSLAKKQQLESWEYWEMEPYLSQSITKTKAN</sequence>
<proteinExistence type="inferred from homology"/>
<dbReference type="InterPro" id="IPR052558">
    <property type="entry name" value="Siderophore_Hydrolase_D"/>
</dbReference>
<reference evidence="3 4" key="1">
    <citation type="submission" date="2024-06" db="EMBL/GenBank/DDBJ databases">
        <authorList>
            <person name="Li F."/>
        </authorList>
    </citation>
    <scope>NUCLEOTIDE SEQUENCE [LARGE SCALE GENOMIC DNA]</scope>
    <source>
        <strain evidence="3 4">GXAS 311</strain>
    </source>
</reference>
<dbReference type="GO" id="GO:0016787">
    <property type="term" value="F:hydrolase activity"/>
    <property type="evidence" value="ECO:0007669"/>
    <property type="project" value="UniProtKB-KW"/>
</dbReference>
<gene>
    <name evidence="3" type="ORF">ABVT43_18675</name>
</gene>
<dbReference type="RefSeq" id="WP_353897758.1">
    <property type="nucleotide sequence ID" value="NZ_JBEVCJ010000038.1"/>
</dbReference>
<name>A0ABV2BZ19_9GAMM</name>
<protein>
    <submittedName>
        <fullName evidence="3">Alpha/beta hydrolase-fold protein</fullName>
    </submittedName>
</protein>
<dbReference type="Proteomes" id="UP001548189">
    <property type="component" value="Unassembled WGS sequence"/>
</dbReference>
<dbReference type="SUPFAM" id="SSF53474">
    <property type="entry name" value="alpha/beta-Hydrolases"/>
    <property type="match status" value="1"/>
</dbReference>
<comment type="caution">
    <text evidence="3">The sequence shown here is derived from an EMBL/GenBank/DDBJ whole genome shotgun (WGS) entry which is preliminary data.</text>
</comment>
<organism evidence="3 4">
    <name type="scientific">Aliikangiella maris</name>
    <dbReference type="NCBI Taxonomy" id="3162458"/>
    <lineage>
        <taxon>Bacteria</taxon>
        <taxon>Pseudomonadati</taxon>
        <taxon>Pseudomonadota</taxon>
        <taxon>Gammaproteobacteria</taxon>
        <taxon>Oceanospirillales</taxon>
        <taxon>Pleioneaceae</taxon>
        <taxon>Aliikangiella</taxon>
    </lineage>
</organism>
<evidence type="ECO:0000256" key="2">
    <source>
        <dbReference type="ARBA" id="ARBA00022801"/>
    </source>
</evidence>
<dbReference type="InterPro" id="IPR029058">
    <property type="entry name" value="AB_hydrolase_fold"/>
</dbReference>
<evidence type="ECO:0000256" key="1">
    <source>
        <dbReference type="ARBA" id="ARBA00005622"/>
    </source>
</evidence>